<dbReference type="SUPFAM" id="SSF55979">
    <property type="entry name" value="DNA clamp"/>
    <property type="match status" value="1"/>
</dbReference>
<comment type="caution">
    <text evidence="1">The sequence shown here is derived from an EMBL/GenBank/DDBJ whole genome shotgun (WGS) entry which is preliminary data.</text>
</comment>
<reference evidence="1" key="1">
    <citation type="submission" date="2019-08" db="EMBL/GenBank/DDBJ databases">
        <authorList>
            <person name="Kucharzyk K."/>
            <person name="Murdoch R.W."/>
            <person name="Higgins S."/>
            <person name="Loffler F."/>
        </authorList>
    </citation>
    <scope>NUCLEOTIDE SEQUENCE</scope>
</reference>
<dbReference type="Gene3D" id="3.10.150.10">
    <property type="entry name" value="DNA Polymerase III, subunit A, domain 2"/>
    <property type="match status" value="1"/>
</dbReference>
<dbReference type="EMBL" id="VSSQ01012441">
    <property type="protein sequence ID" value="MPM49246.1"/>
    <property type="molecule type" value="Genomic_DNA"/>
</dbReference>
<evidence type="ECO:0000313" key="1">
    <source>
        <dbReference type="EMBL" id="MPM49246.1"/>
    </source>
</evidence>
<protein>
    <submittedName>
        <fullName evidence="1">Uncharacterized protein</fullName>
    </submittedName>
</protein>
<name>A0A645A8J7_9ZZZZ</name>
<organism evidence="1">
    <name type="scientific">bioreactor metagenome</name>
    <dbReference type="NCBI Taxonomy" id="1076179"/>
    <lineage>
        <taxon>unclassified sequences</taxon>
        <taxon>metagenomes</taxon>
        <taxon>ecological metagenomes</taxon>
    </lineage>
</organism>
<proteinExistence type="predicted"/>
<accession>A0A645A8J7</accession>
<sequence>MKMKKSVLAEALRVLGRVVSQTSPEVVLRSVRFAGNGDRVWLSATDGVEVVVWEVEAEFEGMVDFSVEYKALRELVRGTRGREVEVIGEKVEWPEVAVPPAEAKSVVLPENFAGLLTEAAQIVNRQEARIPLRGIHLCPDGIVVTDGKQLLHLPVAWMLDAPLTLPFPLALLTAKPEGVGSLIHWEEKGSTVFKIEIGSFVWIGRALPGVYPNWKQVIPEPSALNYAITFTPEQSTELVEFLKTVPDHPPFHAIELNVVSDGVEVIPVDFPERVLKLKAEFTGMHPREVLALNKFILLRILQQGYTVFKANPEGGIPAVATGGHGNFLAMPIRVFPQSKPKKEVKRMETVKQIETKEEPGNPLDELNQGIDEFRGKLKLLLDESVVLTRKVKEIALEQKQKEREFVQARRAIERIKMAI</sequence>
<dbReference type="InterPro" id="IPR046938">
    <property type="entry name" value="DNA_clamp_sf"/>
</dbReference>
<dbReference type="AlphaFoldDB" id="A0A645A8J7"/>
<gene>
    <name evidence="1" type="ORF">SDC9_95974</name>
</gene>